<proteinExistence type="predicted"/>
<accession>X0S8T3</accession>
<evidence type="ECO:0000313" key="1">
    <source>
        <dbReference type="EMBL" id="GAF72342.1"/>
    </source>
</evidence>
<evidence type="ECO:0008006" key="2">
    <source>
        <dbReference type="Google" id="ProtNLM"/>
    </source>
</evidence>
<feature type="non-terminal residue" evidence="1">
    <location>
        <position position="196"/>
    </location>
</feature>
<name>X0S8T3_9ZZZZ</name>
<comment type="caution">
    <text evidence="1">The sequence shown here is derived from an EMBL/GenBank/DDBJ whole genome shotgun (WGS) entry which is preliminary data.</text>
</comment>
<sequence>MGLPSSILRVFLRRNSHTPDDDMVAIGPPGLWKPAAKEVHISVAFTWDRQHGEWLQNEWAKYYPVVKLGGPGIDGEGNGFEPGMYLKQGITITTRGCPNHCPFCLVKDKPFRELTIKPGWVVQDNNILAASQGHFSAVIEMLNTRSKAAVFRGGLDSSRITPWHIEKLKQLKSIGELWFACDTDTALKPLAVVAPK</sequence>
<dbReference type="EMBL" id="BARS01009274">
    <property type="protein sequence ID" value="GAF72342.1"/>
    <property type="molecule type" value="Genomic_DNA"/>
</dbReference>
<gene>
    <name evidence="1" type="ORF">S01H1_17477</name>
</gene>
<reference evidence="1" key="1">
    <citation type="journal article" date="2014" name="Front. Microbiol.">
        <title>High frequency of phylogenetically diverse reductive dehalogenase-homologous genes in deep subseafloor sedimentary metagenomes.</title>
        <authorList>
            <person name="Kawai M."/>
            <person name="Futagami T."/>
            <person name="Toyoda A."/>
            <person name="Takaki Y."/>
            <person name="Nishi S."/>
            <person name="Hori S."/>
            <person name="Arai W."/>
            <person name="Tsubouchi T."/>
            <person name="Morono Y."/>
            <person name="Uchiyama I."/>
            <person name="Ito T."/>
            <person name="Fujiyama A."/>
            <person name="Inagaki F."/>
            <person name="Takami H."/>
        </authorList>
    </citation>
    <scope>NUCLEOTIDE SEQUENCE</scope>
    <source>
        <strain evidence="1">Expedition CK06-06</strain>
    </source>
</reference>
<protein>
    <recommendedName>
        <fullName evidence="2">Radical SAM core domain-containing protein</fullName>
    </recommendedName>
</protein>
<organism evidence="1">
    <name type="scientific">marine sediment metagenome</name>
    <dbReference type="NCBI Taxonomy" id="412755"/>
    <lineage>
        <taxon>unclassified sequences</taxon>
        <taxon>metagenomes</taxon>
        <taxon>ecological metagenomes</taxon>
    </lineage>
</organism>
<dbReference type="AlphaFoldDB" id="X0S8T3"/>